<accession>A0AAD7N0W2</accession>
<evidence type="ECO:0000313" key="2">
    <source>
        <dbReference type="EMBL" id="KAJ7739403.1"/>
    </source>
</evidence>
<evidence type="ECO:0000313" key="3">
    <source>
        <dbReference type="Proteomes" id="UP001215598"/>
    </source>
</evidence>
<dbReference type="AlphaFoldDB" id="A0AAD7N0W2"/>
<name>A0AAD7N0W2_9AGAR</name>
<feature type="compositionally biased region" description="Low complexity" evidence="1">
    <location>
        <begin position="136"/>
        <end position="146"/>
    </location>
</feature>
<protein>
    <submittedName>
        <fullName evidence="2">Uncharacterized protein</fullName>
    </submittedName>
</protein>
<dbReference type="Proteomes" id="UP001215598">
    <property type="component" value="Unassembled WGS sequence"/>
</dbReference>
<feature type="compositionally biased region" description="Pro residues" evidence="1">
    <location>
        <begin position="125"/>
        <end position="135"/>
    </location>
</feature>
<keyword evidence="3" id="KW-1185">Reference proteome</keyword>
<comment type="caution">
    <text evidence="2">The sequence shown here is derived from an EMBL/GenBank/DDBJ whole genome shotgun (WGS) entry which is preliminary data.</text>
</comment>
<sequence length="276" mass="29421">MSSRLLSGCQTHRVRVRVRSVSGRGRAIHRCVVVHTGTERSGKLSGGRSGLLANGKARWPPLLDVIEMPAPWAVGVEDLDLDIKVLIEVLEVMEQPVACRSVTPSPRSKAPPPCPSPTPSSASSPPSPAPSPLPPTTKATPKSPTKGKFATAASDDEVDSDEGSDAYDGYFSDADYALPGALHAHSASAAAAKKRVTARIQHDFLEVMLSSYRPGLIPFTSGTWDPAGDFAISVSAPTVRLVETIPAQALVAWDRRLLGMGLTRARGHRCMMCIRR</sequence>
<gene>
    <name evidence="2" type="ORF">B0H16DRAFT_1729501</name>
</gene>
<evidence type="ECO:0000256" key="1">
    <source>
        <dbReference type="SAM" id="MobiDB-lite"/>
    </source>
</evidence>
<feature type="compositionally biased region" description="Acidic residues" evidence="1">
    <location>
        <begin position="154"/>
        <end position="165"/>
    </location>
</feature>
<reference evidence="2" key="1">
    <citation type="submission" date="2023-03" db="EMBL/GenBank/DDBJ databases">
        <title>Massive genome expansion in bonnet fungi (Mycena s.s.) driven by repeated elements and novel gene families across ecological guilds.</title>
        <authorList>
            <consortium name="Lawrence Berkeley National Laboratory"/>
            <person name="Harder C.B."/>
            <person name="Miyauchi S."/>
            <person name="Viragh M."/>
            <person name="Kuo A."/>
            <person name="Thoen E."/>
            <person name="Andreopoulos B."/>
            <person name="Lu D."/>
            <person name="Skrede I."/>
            <person name="Drula E."/>
            <person name="Henrissat B."/>
            <person name="Morin E."/>
            <person name="Kohler A."/>
            <person name="Barry K."/>
            <person name="LaButti K."/>
            <person name="Morin E."/>
            <person name="Salamov A."/>
            <person name="Lipzen A."/>
            <person name="Mereny Z."/>
            <person name="Hegedus B."/>
            <person name="Baldrian P."/>
            <person name="Stursova M."/>
            <person name="Weitz H."/>
            <person name="Taylor A."/>
            <person name="Grigoriev I.V."/>
            <person name="Nagy L.G."/>
            <person name="Martin F."/>
            <person name="Kauserud H."/>
        </authorList>
    </citation>
    <scope>NUCLEOTIDE SEQUENCE</scope>
    <source>
        <strain evidence="2">CBHHK182m</strain>
    </source>
</reference>
<proteinExistence type="predicted"/>
<dbReference type="EMBL" id="JARKIB010000107">
    <property type="protein sequence ID" value="KAJ7739403.1"/>
    <property type="molecule type" value="Genomic_DNA"/>
</dbReference>
<organism evidence="2 3">
    <name type="scientific">Mycena metata</name>
    <dbReference type="NCBI Taxonomy" id="1033252"/>
    <lineage>
        <taxon>Eukaryota</taxon>
        <taxon>Fungi</taxon>
        <taxon>Dikarya</taxon>
        <taxon>Basidiomycota</taxon>
        <taxon>Agaricomycotina</taxon>
        <taxon>Agaricomycetes</taxon>
        <taxon>Agaricomycetidae</taxon>
        <taxon>Agaricales</taxon>
        <taxon>Marasmiineae</taxon>
        <taxon>Mycenaceae</taxon>
        <taxon>Mycena</taxon>
    </lineage>
</organism>
<feature type="compositionally biased region" description="Pro residues" evidence="1">
    <location>
        <begin position="109"/>
        <end position="118"/>
    </location>
</feature>
<feature type="region of interest" description="Disordered" evidence="1">
    <location>
        <begin position="100"/>
        <end position="165"/>
    </location>
</feature>